<accession>A0AAC8YVS4</accession>
<evidence type="ECO:0000313" key="6">
    <source>
        <dbReference type="EMBL" id="MBB3705162.1"/>
    </source>
</evidence>
<dbReference type="InterPro" id="IPR011032">
    <property type="entry name" value="GroES-like_sf"/>
</dbReference>
<dbReference type="AlphaFoldDB" id="A0AAC8YVS4"/>
<evidence type="ECO:0000313" key="5">
    <source>
        <dbReference type="EMBL" id="AMS45083.1"/>
    </source>
</evidence>
<keyword evidence="5" id="KW-0614">Plasmid</keyword>
<name>A0AAC8YVS4_AMIAI</name>
<keyword evidence="8" id="KW-1185">Reference proteome</keyword>
<dbReference type="InterPro" id="IPR015424">
    <property type="entry name" value="PyrdxlP-dep_Trfase"/>
</dbReference>
<keyword evidence="3" id="KW-0808">Transferase</keyword>
<evidence type="ECO:0000313" key="7">
    <source>
        <dbReference type="Proteomes" id="UP000075755"/>
    </source>
</evidence>
<dbReference type="KEGG" id="aak:AA2016_6182"/>
<dbReference type="SUPFAM" id="SSF50129">
    <property type="entry name" value="GroES-like"/>
    <property type="match status" value="1"/>
</dbReference>
<dbReference type="InterPro" id="IPR015422">
    <property type="entry name" value="PyrdxlP-dep_Trfase_small"/>
</dbReference>
<evidence type="ECO:0000256" key="2">
    <source>
        <dbReference type="ARBA" id="ARBA00008392"/>
    </source>
</evidence>
<dbReference type="Proteomes" id="UP000577697">
    <property type="component" value="Unassembled WGS sequence"/>
</dbReference>
<proteinExistence type="inferred from homology"/>
<comment type="similarity">
    <text evidence="2">Belongs to the class-II pyridoxal-phosphate-dependent aminotransferase family.</text>
</comment>
<dbReference type="Gene3D" id="3.90.1150.10">
    <property type="entry name" value="Aspartate Aminotransferase, domain 1"/>
    <property type="match status" value="1"/>
</dbReference>
<comment type="cofactor">
    <cofactor evidence="1">
        <name>pyridoxal 5'-phosphate</name>
        <dbReference type="ChEBI" id="CHEBI:597326"/>
    </cofactor>
</comment>
<dbReference type="RefSeq" id="WP_067969030.1">
    <property type="nucleotide sequence ID" value="NZ_CP015007.1"/>
</dbReference>
<dbReference type="InterPro" id="IPR050087">
    <property type="entry name" value="AON_synthase_class-II"/>
</dbReference>
<dbReference type="PANTHER" id="PTHR13693">
    <property type="entry name" value="CLASS II AMINOTRANSFERASE/8-AMINO-7-OXONONANOATE SYNTHASE"/>
    <property type="match status" value="1"/>
</dbReference>
<evidence type="ECO:0000256" key="3">
    <source>
        <dbReference type="ARBA" id="ARBA00022679"/>
    </source>
</evidence>
<reference evidence="5 7" key="1">
    <citation type="submission" date="2016-03" db="EMBL/GenBank/DDBJ databases">
        <title>Complete genome of Aminobacter aminovorans KCTC 2477.</title>
        <authorList>
            <person name="Kim K.M."/>
        </authorList>
    </citation>
    <scope>NUCLEOTIDE SEQUENCE [LARGE SCALE GENOMIC DNA]</scope>
    <source>
        <strain evidence="5 7">KCTC 2477</strain>
        <plasmid evidence="5 7">pAA02</plasmid>
    </source>
</reference>
<evidence type="ECO:0000313" key="8">
    <source>
        <dbReference type="Proteomes" id="UP000577697"/>
    </source>
</evidence>
<dbReference type="Proteomes" id="UP000075755">
    <property type="component" value="Plasmid pAA02"/>
</dbReference>
<dbReference type="SUPFAM" id="SSF53383">
    <property type="entry name" value="PLP-dependent transferases"/>
    <property type="match status" value="1"/>
</dbReference>
<dbReference type="EMBL" id="JACICB010000004">
    <property type="protein sequence ID" value="MBB3705162.1"/>
    <property type="molecule type" value="Genomic_DNA"/>
</dbReference>
<dbReference type="EMBL" id="CP015007">
    <property type="protein sequence ID" value="AMS45083.1"/>
    <property type="molecule type" value="Genomic_DNA"/>
</dbReference>
<evidence type="ECO:0000256" key="4">
    <source>
        <dbReference type="ARBA" id="ARBA00023315"/>
    </source>
</evidence>
<reference evidence="6 8" key="2">
    <citation type="submission" date="2020-08" db="EMBL/GenBank/DDBJ databases">
        <title>Genomic Encyclopedia of Type Strains, Phase IV (KMG-IV): sequencing the most valuable type-strain genomes for metagenomic binning, comparative biology and taxonomic classification.</title>
        <authorList>
            <person name="Goeker M."/>
        </authorList>
    </citation>
    <scope>NUCLEOTIDE SEQUENCE [LARGE SCALE GENOMIC DNA]</scope>
    <source>
        <strain evidence="6 8">DSM 10368</strain>
    </source>
</reference>
<evidence type="ECO:0000256" key="1">
    <source>
        <dbReference type="ARBA" id="ARBA00001933"/>
    </source>
</evidence>
<dbReference type="GO" id="GO:0016746">
    <property type="term" value="F:acyltransferase activity"/>
    <property type="evidence" value="ECO:0007669"/>
    <property type="project" value="UniProtKB-KW"/>
</dbReference>
<geneLocation type="plasmid" evidence="5 7">
    <name>pAA02</name>
</geneLocation>
<sequence>MLDLIEEGGDLRRRLQDNASHFRAGIKSLDSPWPVPITPSSMIGDAALASQMADRLLERGIYVIGFSFPVVPKGQDRIRTQISATHSAADIDQAIAAFGGVGVHRPGSFAEFLSLPQHNVVPIPDGIPDELATIFDPLGNAVHTALSFDQAGFEAMRSGQAAKVVLDW</sequence>
<protein>
    <recommendedName>
        <fullName evidence="9">2-amino-3-ketobutyrate coenzyme A ligase</fullName>
    </recommendedName>
</protein>
<dbReference type="PANTHER" id="PTHR13693:SF102">
    <property type="entry name" value="2-AMINO-3-KETOBUTYRATE COENZYME A LIGASE, MITOCHONDRIAL"/>
    <property type="match status" value="1"/>
</dbReference>
<gene>
    <name evidence="5" type="ORF">AA2016_6182</name>
    <name evidence="6" type="ORF">FHS67_001472</name>
</gene>
<evidence type="ECO:0008006" key="9">
    <source>
        <dbReference type="Google" id="ProtNLM"/>
    </source>
</evidence>
<keyword evidence="4" id="KW-0012">Acyltransferase</keyword>
<organism evidence="5 7">
    <name type="scientific">Aminobacter aminovorans</name>
    <name type="common">Chelatobacter heintzii</name>
    <dbReference type="NCBI Taxonomy" id="83263"/>
    <lineage>
        <taxon>Bacteria</taxon>
        <taxon>Pseudomonadati</taxon>
        <taxon>Pseudomonadota</taxon>
        <taxon>Alphaproteobacteria</taxon>
        <taxon>Hyphomicrobiales</taxon>
        <taxon>Phyllobacteriaceae</taxon>
        <taxon>Aminobacter</taxon>
    </lineage>
</organism>